<reference evidence="14" key="1">
    <citation type="submission" date="2025-08" db="UniProtKB">
        <authorList>
            <consortium name="Ensembl"/>
        </authorList>
    </citation>
    <scope>IDENTIFICATION</scope>
</reference>
<dbReference type="SUPFAM" id="SSF81321">
    <property type="entry name" value="Family A G protein-coupled receptor-like"/>
    <property type="match status" value="1"/>
</dbReference>
<proteinExistence type="inferred from homology"/>
<evidence type="ECO:0000256" key="12">
    <source>
        <dbReference type="RuleBase" id="RU364061"/>
    </source>
</evidence>
<dbReference type="GO" id="GO:0016503">
    <property type="term" value="F:pheromone receptor activity"/>
    <property type="evidence" value="ECO:0007669"/>
    <property type="project" value="InterPro"/>
</dbReference>
<dbReference type="Gene3D" id="1.20.1070.10">
    <property type="entry name" value="Rhodopsin 7-helix transmembrane proteins"/>
    <property type="match status" value="1"/>
</dbReference>
<dbReference type="AlphaFoldDB" id="A0A8C6H2R6"/>
<evidence type="ECO:0000256" key="4">
    <source>
        <dbReference type="ARBA" id="ARBA00022507"/>
    </source>
</evidence>
<evidence type="ECO:0000256" key="3">
    <source>
        <dbReference type="ARBA" id="ARBA00022475"/>
    </source>
</evidence>
<dbReference type="FunFam" id="1.20.1070.10:FF:000051">
    <property type="entry name" value="Vomeronasal type-1 receptor"/>
    <property type="match status" value="1"/>
</dbReference>
<evidence type="ECO:0000256" key="1">
    <source>
        <dbReference type="ARBA" id="ARBA00004651"/>
    </source>
</evidence>
<evidence type="ECO:0000313" key="15">
    <source>
        <dbReference type="Proteomes" id="UP000694415"/>
    </source>
</evidence>
<feature type="transmembrane region" description="Helical" evidence="12">
    <location>
        <begin position="12"/>
        <end position="37"/>
    </location>
</feature>
<evidence type="ECO:0000313" key="14">
    <source>
        <dbReference type="Ensembl" id="ENSMSIP00000015395.1"/>
    </source>
</evidence>
<protein>
    <recommendedName>
        <fullName evidence="12">Vomeronasal type-1 receptor</fullName>
    </recommendedName>
</protein>
<dbReference type="Proteomes" id="UP000694415">
    <property type="component" value="Unplaced"/>
</dbReference>
<keyword evidence="15" id="KW-1185">Reference proteome</keyword>
<evidence type="ECO:0000256" key="5">
    <source>
        <dbReference type="ARBA" id="ARBA00022692"/>
    </source>
</evidence>
<feature type="transmembrane region" description="Helical" evidence="12">
    <location>
        <begin position="237"/>
        <end position="258"/>
    </location>
</feature>
<accession>A0A8C6H2R6</accession>
<dbReference type="Ensembl" id="ENSMSIT00000019559.1">
    <property type="protein sequence ID" value="ENSMSIP00000015395.1"/>
    <property type="gene ID" value="ENSMSIG00000013234.1"/>
</dbReference>
<dbReference type="GO" id="GO:0007606">
    <property type="term" value="P:sensory perception of chemical stimulus"/>
    <property type="evidence" value="ECO:0007669"/>
    <property type="project" value="UniProtKB-ARBA"/>
</dbReference>
<organism evidence="14 15">
    <name type="scientific">Mus spicilegus</name>
    <name type="common">Mound-building mouse</name>
    <dbReference type="NCBI Taxonomy" id="10103"/>
    <lineage>
        <taxon>Eukaryota</taxon>
        <taxon>Metazoa</taxon>
        <taxon>Chordata</taxon>
        <taxon>Craniata</taxon>
        <taxon>Vertebrata</taxon>
        <taxon>Euteleostomi</taxon>
        <taxon>Mammalia</taxon>
        <taxon>Eutheria</taxon>
        <taxon>Euarchontoglires</taxon>
        <taxon>Glires</taxon>
        <taxon>Rodentia</taxon>
        <taxon>Myomorpha</taxon>
        <taxon>Muroidea</taxon>
        <taxon>Muridae</taxon>
        <taxon>Murinae</taxon>
        <taxon>Mus</taxon>
        <taxon>Mus</taxon>
    </lineage>
</organism>
<evidence type="ECO:0000256" key="10">
    <source>
        <dbReference type="ARBA" id="ARBA00023170"/>
    </source>
</evidence>
<keyword evidence="3 12" id="KW-1003">Cell membrane</keyword>
<dbReference type="Pfam" id="PF03402">
    <property type="entry name" value="V1R"/>
    <property type="match status" value="1"/>
</dbReference>
<evidence type="ECO:0000256" key="6">
    <source>
        <dbReference type="ARBA" id="ARBA00022989"/>
    </source>
</evidence>
<feature type="domain" description="G-protein coupled receptors family 1 profile" evidence="13">
    <location>
        <begin position="26"/>
        <end position="301"/>
    </location>
</feature>
<name>A0A8C6H2R6_MUSSI</name>
<dbReference type="InterPro" id="IPR004072">
    <property type="entry name" value="Vmron_rcpt_1"/>
</dbReference>
<comment type="subcellular location">
    <subcellularLocation>
        <location evidence="1 12">Cell membrane</location>
        <topology evidence="1 12">Multi-pass membrane protein</topology>
    </subcellularLocation>
</comment>
<keyword evidence="8 12" id="KW-0472">Membrane</keyword>
<evidence type="ECO:0000256" key="7">
    <source>
        <dbReference type="ARBA" id="ARBA00023040"/>
    </source>
</evidence>
<evidence type="ECO:0000256" key="11">
    <source>
        <dbReference type="ARBA" id="ARBA00023224"/>
    </source>
</evidence>
<keyword evidence="10 12" id="KW-0675">Receptor</keyword>
<dbReference type="GeneTree" id="ENSGT00960000186612"/>
<keyword evidence="9" id="KW-1015">Disulfide bond</keyword>
<feature type="transmembrane region" description="Helical" evidence="12">
    <location>
        <begin position="181"/>
        <end position="210"/>
    </location>
</feature>
<dbReference type="InterPro" id="IPR017452">
    <property type="entry name" value="GPCR_Rhodpsn_7TM"/>
</dbReference>
<sequence>MKMTSINLPMGIFLFSQIVMGIFGNSSILFYYVIFIFSGKHLMPKDMIIEHLTLSNCLSLISKGIPQTLSDFGFKNFLDDIGCKVIMYIYRVTRGMSLYAMCLLSCFQAITISPSNSRWIMLKHRATKYIGSFCLVSWLVNLLLNIMTLVKVTVPTYSKNVTNTNSYGYCSWFAPSNLATALYMFLLCFCDGLCLSLMACSSVSMMNILYKHKRQVKHIHSAQHLLKVSPEDRATQTILILVCTFIISYTISSLRVIFTTYSNVSEIWRMNPHRYKQKYTHKHSYFYTYSYIHVCMPLFLCVCEFFLHVCLCTTWIKYLQWSLDGIKPCTCLCVNIGWWN</sequence>
<evidence type="ECO:0000256" key="9">
    <source>
        <dbReference type="ARBA" id="ARBA00023157"/>
    </source>
</evidence>
<feature type="transmembrane region" description="Helical" evidence="12">
    <location>
        <begin position="96"/>
        <end position="117"/>
    </location>
</feature>
<evidence type="ECO:0000256" key="2">
    <source>
        <dbReference type="ARBA" id="ARBA00010663"/>
    </source>
</evidence>
<feature type="transmembrane region" description="Helical" evidence="12">
    <location>
        <begin position="291"/>
        <end position="316"/>
    </location>
</feature>
<keyword evidence="4 12" id="KW-0589">Pheromone response</keyword>
<keyword evidence="5 12" id="KW-0812">Transmembrane</keyword>
<keyword evidence="7 12" id="KW-0297">G-protein coupled receptor</keyword>
<dbReference type="GO" id="GO:0005886">
    <property type="term" value="C:plasma membrane"/>
    <property type="evidence" value="ECO:0007669"/>
    <property type="project" value="UniProtKB-SubCell"/>
</dbReference>
<keyword evidence="11 12" id="KW-0807">Transducer</keyword>
<keyword evidence="6 12" id="KW-1133">Transmembrane helix</keyword>
<feature type="transmembrane region" description="Helical" evidence="12">
    <location>
        <begin position="129"/>
        <end position="150"/>
    </location>
</feature>
<dbReference type="PANTHER" id="PTHR24062">
    <property type="entry name" value="VOMERONASAL TYPE-1 RECEPTOR"/>
    <property type="match status" value="1"/>
</dbReference>
<evidence type="ECO:0000259" key="13">
    <source>
        <dbReference type="PROSITE" id="PS50262"/>
    </source>
</evidence>
<dbReference type="GO" id="GO:0019236">
    <property type="term" value="P:response to pheromone"/>
    <property type="evidence" value="ECO:0007669"/>
    <property type="project" value="UniProtKB-KW"/>
</dbReference>
<dbReference type="PROSITE" id="PS50262">
    <property type="entry name" value="G_PROTEIN_RECEP_F1_2"/>
    <property type="match status" value="1"/>
</dbReference>
<evidence type="ECO:0000256" key="8">
    <source>
        <dbReference type="ARBA" id="ARBA00023136"/>
    </source>
</evidence>
<reference evidence="14" key="2">
    <citation type="submission" date="2025-09" db="UniProtKB">
        <authorList>
            <consortium name="Ensembl"/>
        </authorList>
    </citation>
    <scope>IDENTIFICATION</scope>
</reference>
<dbReference type="PRINTS" id="PR01534">
    <property type="entry name" value="VOMERONASL1R"/>
</dbReference>
<comment type="similarity">
    <text evidence="2 12">Belongs to the G-protein coupled receptor 1 family.</text>
</comment>